<dbReference type="InterPro" id="IPR021109">
    <property type="entry name" value="Peptidase_aspartic_dom_sf"/>
</dbReference>
<accession>A0A6L2MQ09</accession>
<dbReference type="InterPro" id="IPR012337">
    <property type="entry name" value="RNaseH-like_sf"/>
</dbReference>
<dbReference type="Pfam" id="PF13456">
    <property type="entry name" value="RVT_3"/>
    <property type="match status" value="1"/>
</dbReference>
<feature type="region of interest" description="Disordered" evidence="1">
    <location>
        <begin position="78"/>
        <end position="111"/>
    </location>
</feature>
<proteinExistence type="predicted"/>
<dbReference type="InterPro" id="IPR043128">
    <property type="entry name" value="Rev_trsase/Diguanyl_cyclase"/>
</dbReference>
<feature type="region of interest" description="Disordered" evidence="1">
    <location>
        <begin position="552"/>
        <end position="614"/>
    </location>
</feature>
<name>A0A6L2MQ09_TANCI</name>
<dbReference type="SUPFAM" id="SSF56672">
    <property type="entry name" value="DNA/RNA polymerases"/>
    <property type="match status" value="1"/>
</dbReference>
<organism evidence="3">
    <name type="scientific">Tanacetum cinerariifolium</name>
    <name type="common">Dalmatian daisy</name>
    <name type="synonym">Chrysanthemum cinerariifolium</name>
    <dbReference type="NCBI Taxonomy" id="118510"/>
    <lineage>
        <taxon>Eukaryota</taxon>
        <taxon>Viridiplantae</taxon>
        <taxon>Streptophyta</taxon>
        <taxon>Embryophyta</taxon>
        <taxon>Tracheophyta</taxon>
        <taxon>Spermatophyta</taxon>
        <taxon>Magnoliopsida</taxon>
        <taxon>eudicotyledons</taxon>
        <taxon>Gunneridae</taxon>
        <taxon>Pentapetalae</taxon>
        <taxon>asterids</taxon>
        <taxon>campanulids</taxon>
        <taxon>Asterales</taxon>
        <taxon>Asteraceae</taxon>
        <taxon>Asteroideae</taxon>
        <taxon>Anthemideae</taxon>
        <taxon>Anthemidinae</taxon>
        <taxon>Tanacetum</taxon>
    </lineage>
</organism>
<dbReference type="SUPFAM" id="SSF53098">
    <property type="entry name" value="Ribonuclease H-like"/>
    <property type="match status" value="1"/>
</dbReference>
<dbReference type="InterPro" id="IPR002156">
    <property type="entry name" value="RNaseH_domain"/>
</dbReference>
<sequence>MTHFEKSLNDMKNSFITPTAPIKAVEEVCVTCGANHSYNQCPLTRGNDFPVFYDNIQQFQAAAVGNFIQNRNQNVSNQMRLPGFNQPNQQNNQSHYQGNNFNSNQNRQNNQGAVYQNSPQRALNYQAPAQQNTVTHSKFEAYTNTNDANMNNLQLKFDNFQKNQPDFQKKFEQKQDDFQNQMMNFMQNLYNNNPSSSSSLPSNTILNPKGEAKVITTRSGMSYKEPPIPPPGVEEQEPTKVTKDAELPSTEDIQPLLLFQKPKLIFLIRRPFLSTAHAIINVHEREIILRQDQQSLTIQCGDIPSIKKVEQINKIDFIDAGGRDFNLEETENFLNDDSIPFGVEDSPFNIEEDILFLENWLIEDPFLPHPIISNQTKSPIEESKHSFNMGYENFNTNLVTKDVAESSTKNLVPIPRKNKIVSDNGNEFIEHVKDDSLVFTTISNPLFDDDKINSDELNSYIESNSNEFTSNHDTVKFNNHDEFSGPLIPIHIVEEERIRREHAKYINRMEMLFTINPHPHPSTYANMNVESFSSLPIPIQESDSHQEEIDVVTSTDDGLPPSVENDDSDGEVDDVDDLRVDNSIQNSEHEFSESEDSDFDNPSVPLPPPEPPDEEFDFENDFRDEISVVRNTIVKFECIDAIIVFNDENDDLSYFMFAKVFSLLSADSEDTFFGLANCNLSTQLKKIGEDLARINLDIILVYKNTTSRFKVETGRMKGAPECMRISGFVHGVNNPELTKRLNEHIPKTVEEMMTATTTFIRKVTQSFAHIKEITFPPLTANKGTRGPLVIEAEISGHVVHRIYIDGGSSMEVLYEDCFNRLWPEIKSQMVSTTASLTGFSGETIWPLGQLRLLVTIGDTEHYTKAWMNFTIVRSPSPYNGIIGRPGIREIQAVPSTAHGIVNFPINDEIVTICSTIMTPTECTTIAAAPKDHAKKAEAHHENFKVVIHPDFLDQEITIGGTEYHDRLPSIDSIFEKDIPLSYKKRGQAPERAKAIQEEVESLCGYPGYHHIQMAKQDEENTAFHTSHGNSKIYVDDLVIKSHTETELLRDIEETFRTLRKINMKLNPKKCMFEAAEGMFRIHDQSDRDKTMPRQDGGRVTAPIPTNNQRGEHNITYRPRTSVKGQILADFLVEKPDDAPPEASVIKTSQESWTLFTDGSSCVDGSATQMGVHNVHASVDSKLVANQVLWTYFAMEENMIKYLEKAKSLISGFTNFSISQVPRSKNKKADALSKIASTGFAHLSKQVLVEVLKEKSIQEEEVATVVEEDGPTWMTPIMEYLKDRTLLGDRKEASKLRFKARHYELLEGYARGTTIRGGQGHAIRVLLANHASRRSRKVKFLIVAIDYFTKWIETKAVATITINQFSDNPFKDWCDKLNITQRFALVKHPQSNGLVERANRSLGEGIKASIREAKANLKMIKYYNARVRGVTFRPGDFVYRSIEASHAMDWKKLGPKWEGPYEVTEALGDEAYRLRSLDGAVLPECETSPISRNVISEQRHGRIRTTIRTRNKS</sequence>
<evidence type="ECO:0000313" key="3">
    <source>
        <dbReference type="EMBL" id="GEU74385.1"/>
    </source>
</evidence>
<evidence type="ECO:0000259" key="2">
    <source>
        <dbReference type="PROSITE" id="PS50994"/>
    </source>
</evidence>
<comment type="caution">
    <text evidence="3">The sequence shown here is derived from an EMBL/GenBank/DDBJ whole genome shotgun (WGS) entry which is preliminary data.</text>
</comment>
<gene>
    <name evidence="3" type="ORF">Tci_046363</name>
</gene>
<evidence type="ECO:0000256" key="1">
    <source>
        <dbReference type="SAM" id="MobiDB-lite"/>
    </source>
</evidence>
<dbReference type="PANTHER" id="PTHR48475:SF2">
    <property type="entry name" value="RIBONUCLEASE H"/>
    <property type="match status" value="1"/>
</dbReference>
<dbReference type="InterPro" id="IPR001584">
    <property type="entry name" value="Integrase_cat-core"/>
</dbReference>
<dbReference type="Gene3D" id="3.30.70.270">
    <property type="match status" value="1"/>
</dbReference>
<dbReference type="PANTHER" id="PTHR48475">
    <property type="entry name" value="RIBONUCLEASE H"/>
    <property type="match status" value="1"/>
</dbReference>
<dbReference type="EMBL" id="BKCJ010006874">
    <property type="protein sequence ID" value="GEU74385.1"/>
    <property type="molecule type" value="Genomic_DNA"/>
</dbReference>
<dbReference type="PROSITE" id="PS50994">
    <property type="entry name" value="INTEGRASE"/>
    <property type="match status" value="1"/>
</dbReference>
<feature type="compositionally biased region" description="Basic and acidic residues" evidence="1">
    <location>
        <begin position="1085"/>
        <end position="1096"/>
    </location>
</feature>
<dbReference type="Gene3D" id="3.30.420.10">
    <property type="entry name" value="Ribonuclease H-like superfamily/Ribonuclease H"/>
    <property type="match status" value="2"/>
</dbReference>
<dbReference type="GO" id="GO:0003676">
    <property type="term" value="F:nucleic acid binding"/>
    <property type="evidence" value="ECO:0007669"/>
    <property type="project" value="InterPro"/>
</dbReference>
<reference evidence="3" key="1">
    <citation type="journal article" date="2019" name="Sci. Rep.">
        <title>Draft genome of Tanacetum cinerariifolium, the natural source of mosquito coil.</title>
        <authorList>
            <person name="Yamashiro T."/>
            <person name="Shiraishi A."/>
            <person name="Satake H."/>
            <person name="Nakayama K."/>
        </authorList>
    </citation>
    <scope>NUCLEOTIDE SEQUENCE</scope>
</reference>
<dbReference type="GO" id="GO:0015074">
    <property type="term" value="P:DNA integration"/>
    <property type="evidence" value="ECO:0007669"/>
    <property type="project" value="InterPro"/>
</dbReference>
<dbReference type="InterPro" id="IPR036397">
    <property type="entry name" value="RNaseH_sf"/>
</dbReference>
<dbReference type="Gene3D" id="2.40.70.10">
    <property type="entry name" value="Acid Proteases"/>
    <property type="match status" value="1"/>
</dbReference>
<protein>
    <recommendedName>
        <fullName evidence="2">Integrase catalytic domain-containing protein</fullName>
    </recommendedName>
</protein>
<dbReference type="GO" id="GO:0004523">
    <property type="term" value="F:RNA-DNA hybrid ribonuclease activity"/>
    <property type="evidence" value="ECO:0007669"/>
    <property type="project" value="InterPro"/>
</dbReference>
<feature type="domain" description="Integrase catalytic" evidence="2">
    <location>
        <begin position="1271"/>
        <end position="1467"/>
    </location>
</feature>
<feature type="region of interest" description="Disordered" evidence="1">
    <location>
        <begin position="1085"/>
        <end position="1112"/>
    </location>
</feature>
<feature type="compositionally biased region" description="Acidic residues" evidence="1">
    <location>
        <begin position="564"/>
        <end position="576"/>
    </location>
</feature>
<feature type="compositionally biased region" description="Low complexity" evidence="1">
    <location>
        <begin position="85"/>
        <end position="111"/>
    </location>
</feature>
<dbReference type="InterPro" id="IPR043502">
    <property type="entry name" value="DNA/RNA_pol_sf"/>
</dbReference>